<name>A0ACD1IE74_9EURO</name>
<dbReference type="EMBL" id="KZ824551">
    <property type="protein sequence ID" value="RAK88312.1"/>
    <property type="molecule type" value="Genomic_DNA"/>
</dbReference>
<accession>A0ACD1IE74</accession>
<reference evidence="1" key="1">
    <citation type="submission" date="2018-02" db="EMBL/GenBank/DDBJ databases">
        <title>The genomes of Aspergillus section Nigri reveals drivers in fungal speciation.</title>
        <authorList>
            <consortium name="DOE Joint Genome Institute"/>
            <person name="Vesth T.C."/>
            <person name="Nybo J."/>
            <person name="Theobald S."/>
            <person name="Brandl J."/>
            <person name="Frisvad J.C."/>
            <person name="Nielsen K.F."/>
            <person name="Lyhne E.K."/>
            <person name="Kogle M.E."/>
            <person name="Kuo A."/>
            <person name="Riley R."/>
            <person name="Clum A."/>
            <person name="Nolan M."/>
            <person name="Lipzen A."/>
            <person name="Salamov A."/>
            <person name="Henrissat B."/>
            <person name="Wiebenga A."/>
            <person name="De vries R.P."/>
            <person name="Grigoriev I.V."/>
            <person name="Mortensen U.H."/>
            <person name="Andersen M.R."/>
            <person name="Baker S.E."/>
        </authorList>
    </citation>
    <scope>NUCLEOTIDE SEQUENCE</scope>
    <source>
        <strain evidence="1">CBS 115574</strain>
    </source>
</reference>
<sequence length="138" mass="16139">MVLFFSVQKKPWSHFGLLNIRRIQSMASLGILIECCIRNAAIAARHFHVPFPFQCFLFLLFLTFSMPGPISPDRSIRGRWANILFHSCVFFRQCWVDRDAPHPPHQKGPTPRNSGASRSTQERWANFFSLSCLFRQRW</sequence>
<organism evidence="1 2">
    <name type="scientific">Aspergillus costaricaensis CBS 115574</name>
    <dbReference type="NCBI Taxonomy" id="1448317"/>
    <lineage>
        <taxon>Eukaryota</taxon>
        <taxon>Fungi</taxon>
        <taxon>Dikarya</taxon>
        <taxon>Ascomycota</taxon>
        <taxon>Pezizomycotina</taxon>
        <taxon>Eurotiomycetes</taxon>
        <taxon>Eurotiomycetidae</taxon>
        <taxon>Eurotiales</taxon>
        <taxon>Aspergillaceae</taxon>
        <taxon>Aspergillus</taxon>
        <taxon>Aspergillus subgen. Circumdati</taxon>
    </lineage>
</organism>
<evidence type="ECO:0000313" key="2">
    <source>
        <dbReference type="Proteomes" id="UP000249748"/>
    </source>
</evidence>
<proteinExistence type="predicted"/>
<dbReference type="Proteomes" id="UP000249748">
    <property type="component" value="Unassembled WGS sequence"/>
</dbReference>
<keyword evidence="2" id="KW-1185">Reference proteome</keyword>
<gene>
    <name evidence="1" type="ORF">BO79DRAFT_18784</name>
</gene>
<protein>
    <submittedName>
        <fullName evidence="1">Uncharacterized protein</fullName>
    </submittedName>
</protein>
<evidence type="ECO:0000313" key="1">
    <source>
        <dbReference type="EMBL" id="RAK88312.1"/>
    </source>
</evidence>